<dbReference type="Proteomes" id="UP000501849">
    <property type="component" value="Chromosome"/>
</dbReference>
<keyword evidence="4 5" id="KW-0472">Membrane</keyword>
<accession>A0A6H0S4A1</accession>
<evidence type="ECO:0000256" key="4">
    <source>
        <dbReference type="ARBA" id="ARBA00023136"/>
    </source>
</evidence>
<organism evidence="7 8">
    <name type="scientific">Mycolicibacterium frederiksbergense</name>
    <dbReference type="NCBI Taxonomy" id="117567"/>
    <lineage>
        <taxon>Bacteria</taxon>
        <taxon>Bacillati</taxon>
        <taxon>Actinomycetota</taxon>
        <taxon>Actinomycetes</taxon>
        <taxon>Mycobacteriales</taxon>
        <taxon>Mycobacteriaceae</taxon>
        <taxon>Mycolicibacterium</taxon>
    </lineage>
</organism>
<evidence type="ECO:0000256" key="2">
    <source>
        <dbReference type="ARBA" id="ARBA00022692"/>
    </source>
</evidence>
<evidence type="ECO:0000256" key="1">
    <source>
        <dbReference type="ARBA" id="ARBA00022475"/>
    </source>
</evidence>
<gene>
    <name evidence="7" type="ORF">EXE63_15225</name>
</gene>
<protein>
    <submittedName>
        <fullName evidence="7">LapA family protein</fullName>
    </submittedName>
</protein>
<dbReference type="AlphaFoldDB" id="A0A6H0S4A1"/>
<evidence type="ECO:0000313" key="7">
    <source>
        <dbReference type="EMBL" id="QIV82074.1"/>
    </source>
</evidence>
<keyword evidence="1" id="KW-1003">Cell membrane</keyword>
<evidence type="ECO:0000256" key="5">
    <source>
        <dbReference type="SAM" id="Phobius"/>
    </source>
</evidence>
<dbReference type="KEGG" id="mfre:EXE63_15225"/>
<dbReference type="Pfam" id="PF06305">
    <property type="entry name" value="LapA_dom"/>
    <property type="match status" value="1"/>
</dbReference>
<name>A0A6H0S4A1_9MYCO</name>
<reference evidence="7 8" key="1">
    <citation type="submission" date="2019-04" db="EMBL/GenBank/DDBJ databases">
        <title>Draft, Whole-Genome Sequence of the Anthracene-degrading Mycobacterium frederiksbergense LB501T, Isolated from a Polycyclic Aromatic Hydrocarbon (PAH)-Contaminated Soil.</title>
        <authorList>
            <person name="Augelletti F."/>
        </authorList>
    </citation>
    <scope>NUCLEOTIDE SEQUENCE [LARGE SCALE GENOMIC DNA]</scope>
    <source>
        <strain evidence="7 8">LB 501T</strain>
    </source>
</reference>
<dbReference type="RefSeq" id="WP_168142603.1">
    <property type="nucleotide sequence ID" value="NZ_CBCSDT010000001.1"/>
</dbReference>
<dbReference type="InterPro" id="IPR010445">
    <property type="entry name" value="LapA_dom"/>
</dbReference>
<feature type="domain" description="Lipopolysaccharide assembly protein A" evidence="6">
    <location>
        <begin position="39"/>
        <end position="85"/>
    </location>
</feature>
<dbReference type="EMBL" id="CP038799">
    <property type="protein sequence ID" value="QIV82074.1"/>
    <property type="molecule type" value="Genomic_DNA"/>
</dbReference>
<sequence>MSTSTADHIPSRRAGGLAAKFGLIVALVLVVALAIFALQNTVHTTVNFVGWNVDLAQGVWLIGAAVVGAVIALIVSAAIRVRRAIT</sequence>
<dbReference type="GO" id="GO:0005886">
    <property type="term" value="C:plasma membrane"/>
    <property type="evidence" value="ECO:0007669"/>
    <property type="project" value="InterPro"/>
</dbReference>
<feature type="transmembrane region" description="Helical" evidence="5">
    <location>
        <begin position="21"/>
        <end position="38"/>
    </location>
</feature>
<feature type="transmembrane region" description="Helical" evidence="5">
    <location>
        <begin position="58"/>
        <end position="79"/>
    </location>
</feature>
<proteinExistence type="predicted"/>
<evidence type="ECO:0000313" key="8">
    <source>
        <dbReference type="Proteomes" id="UP000501849"/>
    </source>
</evidence>
<evidence type="ECO:0000259" key="6">
    <source>
        <dbReference type="Pfam" id="PF06305"/>
    </source>
</evidence>
<keyword evidence="8" id="KW-1185">Reference proteome</keyword>
<keyword evidence="3 5" id="KW-1133">Transmembrane helix</keyword>
<keyword evidence="2 5" id="KW-0812">Transmembrane</keyword>
<evidence type="ECO:0000256" key="3">
    <source>
        <dbReference type="ARBA" id="ARBA00022989"/>
    </source>
</evidence>